<feature type="transmembrane region" description="Helical" evidence="1">
    <location>
        <begin position="6"/>
        <end position="31"/>
    </location>
</feature>
<feature type="domain" description="HD-GYP" evidence="3">
    <location>
        <begin position="243"/>
        <end position="438"/>
    </location>
</feature>
<dbReference type="Gene3D" id="3.30.450.290">
    <property type="match status" value="1"/>
</dbReference>
<dbReference type="SUPFAM" id="SSF55073">
    <property type="entry name" value="Nucleotide cyclase"/>
    <property type="match status" value="1"/>
</dbReference>
<dbReference type="InterPro" id="IPR003607">
    <property type="entry name" value="HD/PDEase_dom"/>
</dbReference>
<dbReference type="InterPro" id="IPR037522">
    <property type="entry name" value="HD_GYP_dom"/>
</dbReference>
<dbReference type="CDD" id="cd00077">
    <property type="entry name" value="HDc"/>
    <property type="match status" value="1"/>
</dbReference>
<dbReference type="GO" id="GO:0008081">
    <property type="term" value="F:phosphoric diester hydrolase activity"/>
    <property type="evidence" value="ECO:0007669"/>
    <property type="project" value="UniProtKB-ARBA"/>
</dbReference>
<dbReference type="SUPFAM" id="SSF109604">
    <property type="entry name" value="HD-domain/PDEase-like"/>
    <property type="match status" value="1"/>
</dbReference>
<evidence type="ECO:0000313" key="5">
    <source>
        <dbReference type="Proteomes" id="UP000282060"/>
    </source>
</evidence>
<keyword evidence="1" id="KW-0472">Membrane</keyword>
<comment type="caution">
    <text evidence="4">The sequence shown here is derived from an EMBL/GenBank/DDBJ whole genome shotgun (WGS) entry which is preliminary data.</text>
</comment>
<dbReference type="InterPro" id="IPR006675">
    <property type="entry name" value="HDIG_dom"/>
</dbReference>
<evidence type="ECO:0000259" key="3">
    <source>
        <dbReference type="PROSITE" id="PS51832"/>
    </source>
</evidence>
<gene>
    <name evidence="4" type="ORF">EKG39_10295</name>
</gene>
<dbReference type="SMART" id="SM00267">
    <property type="entry name" value="GGDEF"/>
    <property type="match status" value="1"/>
</dbReference>
<evidence type="ECO:0000256" key="1">
    <source>
        <dbReference type="SAM" id="Phobius"/>
    </source>
</evidence>
<dbReference type="Pfam" id="PF00990">
    <property type="entry name" value="GGDEF"/>
    <property type="match status" value="1"/>
</dbReference>
<dbReference type="Pfam" id="PF11845">
    <property type="entry name" value="Tll0287-like"/>
    <property type="match status" value="1"/>
</dbReference>
<dbReference type="PANTHER" id="PTHR43155">
    <property type="entry name" value="CYCLIC DI-GMP PHOSPHODIESTERASE PA4108-RELATED"/>
    <property type="match status" value="1"/>
</dbReference>
<dbReference type="InterPro" id="IPR043128">
    <property type="entry name" value="Rev_trsase/Diguanyl_cyclase"/>
</dbReference>
<keyword evidence="5" id="KW-1185">Reference proteome</keyword>
<dbReference type="Gene3D" id="3.30.70.270">
    <property type="match status" value="1"/>
</dbReference>
<dbReference type="InterPro" id="IPR000160">
    <property type="entry name" value="GGDEF_dom"/>
</dbReference>
<feature type="domain" description="HD" evidence="2">
    <location>
        <begin position="265"/>
        <end position="387"/>
    </location>
</feature>
<feature type="transmembrane region" description="Helical" evidence="1">
    <location>
        <begin position="215"/>
        <end position="234"/>
    </location>
</feature>
<proteinExistence type="predicted"/>
<name>A0A431WB71_9GAMM</name>
<dbReference type="Proteomes" id="UP000282060">
    <property type="component" value="Unassembled WGS sequence"/>
</dbReference>
<dbReference type="Pfam" id="PF13487">
    <property type="entry name" value="HD_5"/>
    <property type="match status" value="1"/>
</dbReference>
<dbReference type="PROSITE" id="PS51831">
    <property type="entry name" value="HD"/>
    <property type="match status" value="1"/>
</dbReference>
<dbReference type="InterPro" id="IPR006674">
    <property type="entry name" value="HD_domain"/>
</dbReference>
<evidence type="ECO:0000259" key="2">
    <source>
        <dbReference type="PROSITE" id="PS51831"/>
    </source>
</evidence>
<organism evidence="4 5">
    <name type="scientific">Shewanella atlantica</name>
    <dbReference type="NCBI Taxonomy" id="271099"/>
    <lineage>
        <taxon>Bacteria</taxon>
        <taxon>Pseudomonadati</taxon>
        <taxon>Pseudomonadota</taxon>
        <taxon>Gammaproteobacteria</taxon>
        <taxon>Alteromonadales</taxon>
        <taxon>Shewanellaceae</taxon>
        <taxon>Shewanella</taxon>
    </lineage>
</organism>
<dbReference type="AlphaFoldDB" id="A0A431WB71"/>
<reference evidence="4 5" key="1">
    <citation type="submission" date="2018-12" db="EMBL/GenBank/DDBJ databases">
        <authorList>
            <person name="Yu L."/>
        </authorList>
    </citation>
    <scope>NUCLEOTIDE SEQUENCE [LARGE SCALE GENOMIC DNA]</scope>
    <source>
        <strain evidence="4 5">HAW-EB5</strain>
    </source>
</reference>
<keyword evidence="1" id="KW-1133">Transmembrane helix</keyword>
<dbReference type="Gene3D" id="1.10.3210.10">
    <property type="entry name" value="Hypothetical protein af1432"/>
    <property type="match status" value="1"/>
</dbReference>
<dbReference type="InterPro" id="IPR021796">
    <property type="entry name" value="Tll0287-like_dom"/>
</dbReference>
<dbReference type="EMBL" id="RXNV01000003">
    <property type="protein sequence ID" value="RTR32753.1"/>
    <property type="molecule type" value="Genomic_DNA"/>
</dbReference>
<dbReference type="SMART" id="SM00471">
    <property type="entry name" value="HDc"/>
    <property type="match status" value="1"/>
</dbReference>
<dbReference type="PROSITE" id="PS51832">
    <property type="entry name" value="HD_GYP"/>
    <property type="match status" value="1"/>
</dbReference>
<dbReference type="NCBIfam" id="TIGR00277">
    <property type="entry name" value="HDIG"/>
    <property type="match status" value="1"/>
</dbReference>
<keyword evidence="1" id="KW-0812">Transmembrane</keyword>
<sequence length="600" mass="68261">MNTKVTYLKFIVVTLFLVWTILIVSILVNWFNQENRHAERLAFKEATVSIKKDLAYRSWVTSHGGVYVPITEQTRPNPYLSHIPNRDIKTEAGMWLTLMNPAYAIKQTMKNYSELYGTKGRIISNLPLNPDNKADKWESNSLNIIENTRTPHHEIHPIDGQDHMRLIIPLFTEEGCLKCHGHQGYTVGDVRGGISASIALAPYYTSAVSRLKASLPYVVVVWLIGVATILLGYWRTRRYISEKIASYEQHIFSIVDMIENRDSYTAGHTKRVGQYASLIAKQMGYSAKAIDKLYRASMVHDVGKISTPDSILLKPGKLSPLERKIIQQHVVTSYQMLKRVDIFQGIAEIVRHHHEQYDGSGYPQGLKGEQIPKLSQIMSVADAFDAMTTDRVYKGRKTIQSALEELQLLANKQFNAEVVEAAQTALKDIARPKSNQLPVNEIEKERFAYFYKDQLTGAYNRDYLNNMLLINSDKQSEDPYNCINLILLTNFTQYNKEQGWERGNKILIHVTQSLLSSFPDALIFRIHGDDFIVLHKQHYAIEGELGPIDALLEGTEISLDTLHVNIKEDGIGSVDKLDNWLVSANREKESLENNQLIISQ</sequence>
<protein>
    <submittedName>
        <fullName evidence="4">DUF3365 domain-containing protein</fullName>
    </submittedName>
</protein>
<accession>A0A431WB71</accession>
<dbReference type="InterPro" id="IPR029787">
    <property type="entry name" value="Nucleotide_cyclase"/>
</dbReference>
<dbReference type="RefSeq" id="WP_126505657.1">
    <property type="nucleotide sequence ID" value="NZ_RXNV01000003.1"/>
</dbReference>
<evidence type="ECO:0000313" key="4">
    <source>
        <dbReference type="EMBL" id="RTR32753.1"/>
    </source>
</evidence>
<dbReference type="OrthoDB" id="9816273at2"/>